<name>A0ABM4AYK5_VANTA</name>
<dbReference type="SMART" id="SM00192">
    <property type="entry name" value="LDLa"/>
    <property type="match status" value="2"/>
</dbReference>
<dbReference type="Gene3D" id="4.10.400.10">
    <property type="entry name" value="Low-density Lipoprotein Receptor"/>
    <property type="match status" value="1"/>
</dbReference>
<keyword evidence="4" id="KW-0732">Signal</keyword>
<dbReference type="InterPro" id="IPR000082">
    <property type="entry name" value="SEA_dom"/>
</dbReference>
<dbReference type="Proteomes" id="UP001652626">
    <property type="component" value="Chromosome Z"/>
</dbReference>
<evidence type="ECO:0000259" key="5">
    <source>
        <dbReference type="PROSITE" id="PS50024"/>
    </source>
</evidence>
<accession>A0ABM4AYK5</accession>
<keyword evidence="6" id="KW-1185">Reference proteome</keyword>
<protein>
    <submittedName>
        <fullName evidence="7">Germ cell nuclear acidic protein-like</fullName>
    </submittedName>
</protein>
<reference evidence="7" key="1">
    <citation type="submission" date="2025-08" db="UniProtKB">
        <authorList>
            <consortium name="RefSeq"/>
        </authorList>
    </citation>
    <scope>IDENTIFICATION</scope>
    <source>
        <tissue evidence="7">Whole body</tissue>
    </source>
</reference>
<feature type="compositionally biased region" description="Acidic residues" evidence="3">
    <location>
        <begin position="250"/>
        <end position="261"/>
    </location>
</feature>
<dbReference type="InterPro" id="IPR036055">
    <property type="entry name" value="LDL_receptor-like_sf"/>
</dbReference>
<evidence type="ECO:0000256" key="3">
    <source>
        <dbReference type="SAM" id="MobiDB-lite"/>
    </source>
</evidence>
<proteinExistence type="predicted"/>
<comment type="caution">
    <text evidence="2">Lacks conserved residue(s) required for the propagation of feature annotation.</text>
</comment>
<evidence type="ECO:0000256" key="4">
    <source>
        <dbReference type="SAM" id="SignalP"/>
    </source>
</evidence>
<dbReference type="InterPro" id="IPR023415">
    <property type="entry name" value="LDLR_class-A_CS"/>
</dbReference>
<sequence length="410" mass="45939">MRVPTTLLLLLVTLLAKVSPAEDIYWEGEDDLMNEFLEVDNADAGIGGHLQRLKRKAFDFFSFFPTTTPSPEENYTEDDTDKLSEDNDNEPDGSGQPDRMEPELKEKTLRVTFVVMEPYQLEYSNRDSSEFQNFSKSLAEAVNTVFRDLPGTHRASLVRIQSRPTDEFSCKVTLDIVTTGNEDTDRISQILRDYIRNKRTLGNATVSDVDFSSTVIDPGYNAPLEACSVDEIKCFDDGRCLPSSVRCDGTDDCSDGSDETDCPVNNKPDNDDLITNDVNTDDQTGDDQTIDDPNTDNQDADDQDVDDQDNDDQSIDSQTKLNEENEDELIVPYNPTTTSQPTSDTLTPTGKACDKKVYCEGSDVEICEDMICNGIKECPNGMDEINCDYDDKTYSKYRTNHKMSISQPIT</sequence>
<dbReference type="Pfam" id="PF00057">
    <property type="entry name" value="Ldl_recept_a"/>
    <property type="match status" value="1"/>
</dbReference>
<feature type="disulfide bond" evidence="2">
    <location>
        <begin position="247"/>
        <end position="262"/>
    </location>
</feature>
<dbReference type="GeneID" id="135194645"/>
<dbReference type="InterPro" id="IPR002172">
    <property type="entry name" value="LDrepeatLR_classA_rpt"/>
</dbReference>
<feature type="region of interest" description="Disordered" evidence="3">
    <location>
        <begin position="248"/>
        <end position="350"/>
    </location>
</feature>
<evidence type="ECO:0000256" key="1">
    <source>
        <dbReference type="ARBA" id="ARBA00023157"/>
    </source>
</evidence>
<keyword evidence="1 2" id="KW-1015">Disulfide bond</keyword>
<dbReference type="PROSITE" id="PS01209">
    <property type="entry name" value="LDLRA_1"/>
    <property type="match status" value="1"/>
</dbReference>
<dbReference type="PROSITE" id="PS50024">
    <property type="entry name" value="SEA"/>
    <property type="match status" value="1"/>
</dbReference>
<feature type="domain" description="SEA" evidence="5">
    <location>
        <begin position="105"/>
        <end position="218"/>
    </location>
</feature>
<feature type="region of interest" description="Disordered" evidence="3">
    <location>
        <begin position="68"/>
        <end position="104"/>
    </location>
</feature>
<feature type="signal peptide" evidence="4">
    <location>
        <begin position="1"/>
        <end position="21"/>
    </location>
</feature>
<organism evidence="6 7">
    <name type="scientific">Vanessa tameamea</name>
    <name type="common">Kamehameha butterfly</name>
    <dbReference type="NCBI Taxonomy" id="334116"/>
    <lineage>
        <taxon>Eukaryota</taxon>
        <taxon>Metazoa</taxon>
        <taxon>Ecdysozoa</taxon>
        <taxon>Arthropoda</taxon>
        <taxon>Hexapoda</taxon>
        <taxon>Insecta</taxon>
        <taxon>Pterygota</taxon>
        <taxon>Neoptera</taxon>
        <taxon>Endopterygota</taxon>
        <taxon>Lepidoptera</taxon>
        <taxon>Glossata</taxon>
        <taxon>Ditrysia</taxon>
        <taxon>Papilionoidea</taxon>
        <taxon>Nymphalidae</taxon>
        <taxon>Nymphalinae</taxon>
        <taxon>Vanessa</taxon>
    </lineage>
</organism>
<gene>
    <name evidence="7" type="primary">LOC135194645</name>
</gene>
<dbReference type="PRINTS" id="PR00261">
    <property type="entry name" value="LDLRECEPTOR"/>
</dbReference>
<dbReference type="CDD" id="cd00112">
    <property type="entry name" value="LDLa"/>
    <property type="match status" value="1"/>
</dbReference>
<feature type="compositionally biased region" description="Acidic residues" evidence="3">
    <location>
        <begin position="271"/>
        <end position="314"/>
    </location>
</feature>
<evidence type="ECO:0000313" key="6">
    <source>
        <dbReference type="Proteomes" id="UP001652626"/>
    </source>
</evidence>
<dbReference type="PROSITE" id="PS50068">
    <property type="entry name" value="LDLRA_2"/>
    <property type="match status" value="1"/>
</dbReference>
<dbReference type="RefSeq" id="XP_064076373.1">
    <property type="nucleotide sequence ID" value="XM_064220303.1"/>
</dbReference>
<feature type="compositionally biased region" description="Acidic residues" evidence="3">
    <location>
        <begin position="74"/>
        <end position="91"/>
    </location>
</feature>
<feature type="chain" id="PRO_5047040209" evidence="4">
    <location>
        <begin position="22"/>
        <end position="410"/>
    </location>
</feature>
<evidence type="ECO:0000256" key="2">
    <source>
        <dbReference type="PROSITE-ProRule" id="PRU00124"/>
    </source>
</evidence>
<dbReference type="SUPFAM" id="SSF57424">
    <property type="entry name" value="LDL receptor-like module"/>
    <property type="match status" value="1"/>
</dbReference>
<feature type="compositionally biased region" description="Low complexity" evidence="3">
    <location>
        <begin position="335"/>
        <end position="349"/>
    </location>
</feature>
<evidence type="ECO:0000313" key="7">
    <source>
        <dbReference type="RefSeq" id="XP_064076373.1"/>
    </source>
</evidence>